<evidence type="ECO:0000313" key="11">
    <source>
        <dbReference type="EMBL" id="VUX45461.1"/>
    </source>
</evidence>
<comment type="pathway">
    <text evidence="9">Protein modification; lipoprotein biosynthesis (N-acyl transfer).</text>
</comment>
<dbReference type="InterPro" id="IPR036526">
    <property type="entry name" value="C-N_Hydrolase_sf"/>
</dbReference>
<dbReference type="AlphaFoldDB" id="A0A564WB00"/>
<feature type="domain" description="CN hydrolase" evidence="10">
    <location>
        <begin position="262"/>
        <end position="502"/>
    </location>
</feature>
<evidence type="ECO:0000256" key="7">
    <source>
        <dbReference type="ARBA" id="ARBA00023136"/>
    </source>
</evidence>
<dbReference type="InterPro" id="IPR045378">
    <property type="entry name" value="LNT_N"/>
</dbReference>
<evidence type="ECO:0000256" key="8">
    <source>
        <dbReference type="ARBA" id="ARBA00023315"/>
    </source>
</evidence>
<dbReference type="Gene3D" id="3.60.110.10">
    <property type="entry name" value="Carbon-nitrogen hydrolase"/>
    <property type="match status" value="1"/>
</dbReference>
<evidence type="ECO:0000256" key="3">
    <source>
        <dbReference type="ARBA" id="ARBA00022475"/>
    </source>
</evidence>
<keyword evidence="4 9" id="KW-0808">Transferase</keyword>
<name>A0A564WB00_9PROT</name>
<reference evidence="11" key="1">
    <citation type="submission" date="2018-11" db="EMBL/GenBank/DDBJ databases">
        <authorList>
            <person name="Onetto C."/>
        </authorList>
    </citation>
    <scope>NUCLEOTIDE SEQUENCE [LARGE SCALE GENOMIC DNA]</scope>
</reference>
<feature type="transmembrane region" description="Helical" evidence="9">
    <location>
        <begin position="114"/>
        <end position="137"/>
    </location>
</feature>
<dbReference type="GO" id="GO:0005886">
    <property type="term" value="C:plasma membrane"/>
    <property type="evidence" value="ECO:0007669"/>
    <property type="project" value="UniProtKB-SubCell"/>
</dbReference>
<keyword evidence="3 9" id="KW-1003">Cell membrane</keyword>
<evidence type="ECO:0000256" key="5">
    <source>
        <dbReference type="ARBA" id="ARBA00022692"/>
    </source>
</evidence>
<feature type="transmembrane region" description="Helical" evidence="9">
    <location>
        <begin position="149"/>
        <end position="166"/>
    </location>
</feature>
<dbReference type="GO" id="GO:0042158">
    <property type="term" value="P:lipoprotein biosynthetic process"/>
    <property type="evidence" value="ECO:0007669"/>
    <property type="project" value="UniProtKB-UniRule"/>
</dbReference>
<comment type="function">
    <text evidence="9">Catalyzes the phospholipid dependent N-acylation of the N-terminal cysteine of apolipoprotein, the last step in lipoprotein maturation.</text>
</comment>
<dbReference type="NCBIfam" id="TIGR00546">
    <property type="entry name" value="lnt"/>
    <property type="match status" value="1"/>
</dbReference>
<dbReference type="EMBL" id="UXAT02000004">
    <property type="protein sequence ID" value="VUX45461.1"/>
    <property type="molecule type" value="Genomic_DNA"/>
</dbReference>
<evidence type="ECO:0000313" key="12">
    <source>
        <dbReference type="Proteomes" id="UP000326641"/>
    </source>
</evidence>
<feature type="transmembrane region" description="Helical" evidence="9">
    <location>
        <begin position="222"/>
        <end position="241"/>
    </location>
</feature>
<feature type="transmembrane region" description="Helical" evidence="9">
    <location>
        <begin position="80"/>
        <end position="102"/>
    </location>
</feature>
<feature type="transmembrane region" description="Helical" evidence="9">
    <location>
        <begin position="26"/>
        <end position="50"/>
    </location>
</feature>
<dbReference type="Pfam" id="PF20154">
    <property type="entry name" value="LNT_N"/>
    <property type="match status" value="1"/>
</dbReference>
<sequence length="536" mass="55951">MTRAATLRVGGLGDHQLSAWPALAPVWAAIVGMSGGWRLLAAAALGAVGVLAMPPVHFVPALIPSLAGFLWLLQGVRGRWTLVATALAFGIGHFTAGLYWVAYALLTRPEEFGWLAPAAPVGLSLILAPFLIVPAAATRLARRGSIGEVIVFAAAWAFAEWLRSWVGTGFPWNLIGTVWTFSPPMLQISAVTGVYGLSLITVLAAAMPAVLGGPCLDRRRAWAAVGLMFALLASCGIGGAVRLAGAGDGDGATVEGVSLRLVQPNISQAIKWRADLVDRHLLDQAELGALDTGTAPTHVVWSEAAAPLLLADDAIRRAAVAERTPVDGLSLIGTLRRTGSADAPEIRNSLIAIDHTGAVVASYDKAHLVPFGEYMPLGRVLGLSGVVGLADLTAGPGVRTLSLPGLPPVSPLICYEVIFPGAVVDRWARPAWLLNITNDGWYGLSAGPYQHLAAAQMRAVEEGLPLVRVANTGISAVVDPYGRVLRSLALGTRGVLDTPLPMALAAAPPFARTGTIPILAIILALIPFGAYVIRRT</sequence>
<dbReference type="UniPathway" id="UPA00666"/>
<dbReference type="InterPro" id="IPR003010">
    <property type="entry name" value="C-N_Hydrolase"/>
</dbReference>
<dbReference type="GO" id="GO:0016410">
    <property type="term" value="F:N-acyltransferase activity"/>
    <property type="evidence" value="ECO:0007669"/>
    <property type="project" value="UniProtKB-UniRule"/>
</dbReference>
<dbReference type="CDD" id="cd07571">
    <property type="entry name" value="ALP_N-acyl_transferase"/>
    <property type="match status" value="1"/>
</dbReference>
<keyword evidence="5 9" id="KW-0812">Transmembrane</keyword>
<evidence type="ECO:0000256" key="2">
    <source>
        <dbReference type="ARBA" id="ARBA00010065"/>
    </source>
</evidence>
<dbReference type="Proteomes" id="UP000326641">
    <property type="component" value="Unassembled WGS sequence"/>
</dbReference>
<dbReference type="EC" id="2.3.1.269" evidence="9"/>
<dbReference type="PROSITE" id="PS50263">
    <property type="entry name" value="CN_HYDROLASE"/>
    <property type="match status" value="1"/>
</dbReference>
<accession>A0A564WB00</accession>
<organism evidence="11 12">
    <name type="scientific">Candidatus Defluviicoccus seviourii</name>
    <dbReference type="NCBI Taxonomy" id="2565273"/>
    <lineage>
        <taxon>Bacteria</taxon>
        <taxon>Pseudomonadati</taxon>
        <taxon>Pseudomonadota</taxon>
        <taxon>Alphaproteobacteria</taxon>
        <taxon>Rhodospirillales</taxon>
        <taxon>Rhodospirillaceae</taxon>
        <taxon>Defluviicoccus</taxon>
    </lineage>
</organism>
<keyword evidence="7 9" id="KW-0472">Membrane</keyword>
<comment type="caution">
    <text evidence="11">The sequence shown here is derived from an EMBL/GenBank/DDBJ whole genome shotgun (WGS) entry which is preliminary data.</text>
</comment>
<keyword evidence="12" id="KW-1185">Reference proteome</keyword>
<proteinExistence type="inferred from homology"/>
<comment type="subcellular location">
    <subcellularLocation>
        <location evidence="1 9">Cell membrane</location>
        <topology evidence="1 9">Multi-pass membrane protein</topology>
    </subcellularLocation>
</comment>
<dbReference type="Pfam" id="PF00795">
    <property type="entry name" value="CN_hydrolase"/>
    <property type="match status" value="1"/>
</dbReference>
<protein>
    <recommendedName>
        <fullName evidence="9">Apolipoprotein N-acyltransferase</fullName>
        <shortName evidence="9">ALP N-acyltransferase</shortName>
        <ecNumber evidence="9">2.3.1.269</ecNumber>
    </recommendedName>
</protein>
<gene>
    <name evidence="9 11" type="primary">lnt</name>
    <name evidence="11" type="ORF">DF3PA_120063</name>
</gene>
<feature type="transmembrane region" description="Helical" evidence="9">
    <location>
        <begin position="514"/>
        <end position="533"/>
    </location>
</feature>
<evidence type="ECO:0000256" key="9">
    <source>
        <dbReference type="HAMAP-Rule" id="MF_01148"/>
    </source>
</evidence>
<feature type="transmembrane region" description="Helical" evidence="9">
    <location>
        <begin position="186"/>
        <end position="210"/>
    </location>
</feature>
<feature type="transmembrane region" description="Helical" evidence="9">
    <location>
        <begin position="56"/>
        <end position="73"/>
    </location>
</feature>
<keyword evidence="6 9" id="KW-1133">Transmembrane helix</keyword>
<dbReference type="HAMAP" id="MF_01148">
    <property type="entry name" value="Lnt"/>
    <property type="match status" value="1"/>
</dbReference>
<comment type="similarity">
    <text evidence="2 9">Belongs to the CN hydrolase family. Apolipoprotein N-acyltransferase subfamily.</text>
</comment>
<evidence type="ECO:0000259" key="10">
    <source>
        <dbReference type="PROSITE" id="PS50263"/>
    </source>
</evidence>
<dbReference type="PANTHER" id="PTHR38686:SF1">
    <property type="entry name" value="APOLIPOPROTEIN N-ACYLTRANSFERASE"/>
    <property type="match status" value="1"/>
</dbReference>
<comment type="catalytic activity">
    <reaction evidence="9">
        <text>N-terminal S-1,2-diacyl-sn-glyceryl-L-cysteinyl-[lipoprotein] + a glycerophospholipid = N-acyl-S-1,2-diacyl-sn-glyceryl-L-cysteinyl-[lipoprotein] + a 2-acyl-sn-glycero-3-phospholipid + H(+)</text>
        <dbReference type="Rhea" id="RHEA:48228"/>
        <dbReference type="Rhea" id="RHEA-COMP:14681"/>
        <dbReference type="Rhea" id="RHEA-COMP:14684"/>
        <dbReference type="ChEBI" id="CHEBI:15378"/>
        <dbReference type="ChEBI" id="CHEBI:136912"/>
        <dbReference type="ChEBI" id="CHEBI:140656"/>
        <dbReference type="ChEBI" id="CHEBI:140657"/>
        <dbReference type="ChEBI" id="CHEBI:140660"/>
        <dbReference type="EC" id="2.3.1.269"/>
    </reaction>
</comment>
<keyword evidence="8 9" id="KW-0012">Acyltransferase</keyword>
<evidence type="ECO:0000256" key="4">
    <source>
        <dbReference type="ARBA" id="ARBA00022679"/>
    </source>
</evidence>
<dbReference type="PANTHER" id="PTHR38686">
    <property type="entry name" value="APOLIPOPROTEIN N-ACYLTRANSFERASE"/>
    <property type="match status" value="1"/>
</dbReference>
<dbReference type="InterPro" id="IPR004563">
    <property type="entry name" value="Apolipo_AcylTrfase"/>
</dbReference>
<dbReference type="SUPFAM" id="SSF56317">
    <property type="entry name" value="Carbon-nitrogen hydrolase"/>
    <property type="match status" value="1"/>
</dbReference>
<evidence type="ECO:0000256" key="1">
    <source>
        <dbReference type="ARBA" id="ARBA00004651"/>
    </source>
</evidence>
<evidence type="ECO:0000256" key="6">
    <source>
        <dbReference type="ARBA" id="ARBA00022989"/>
    </source>
</evidence>